<protein>
    <submittedName>
        <fullName evidence="1">Uncharacterized protein</fullName>
    </submittedName>
</protein>
<sequence>MVTPKYGAIWTALPDLELFANVAQGLHSPVRYQPSHPFSAYLSYGRILRTRLDNPAPGAGVLLSVPAHTWLPGCRDAGKRESGLLIAPVVLE</sequence>
<accession>A0ABY4AKD0</accession>
<proteinExistence type="predicted"/>
<gene>
    <name evidence="1" type="ORF">INH39_16365</name>
</gene>
<dbReference type="Proteomes" id="UP000831532">
    <property type="component" value="Chromosome"/>
</dbReference>
<name>A0ABY4AKD0_9BURK</name>
<organism evidence="1 2">
    <name type="scientific">Massilia violaceinigra</name>
    <dbReference type="NCBI Taxonomy" id="2045208"/>
    <lineage>
        <taxon>Bacteria</taxon>
        <taxon>Pseudomonadati</taxon>
        <taxon>Pseudomonadota</taxon>
        <taxon>Betaproteobacteria</taxon>
        <taxon>Burkholderiales</taxon>
        <taxon>Oxalobacteraceae</taxon>
        <taxon>Telluria group</taxon>
        <taxon>Massilia</taxon>
    </lineage>
</organism>
<evidence type="ECO:0000313" key="2">
    <source>
        <dbReference type="Proteomes" id="UP000831532"/>
    </source>
</evidence>
<dbReference type="EMBL" id="CP063361">
    <property type="protein sequence ID" value="UOD33068.1"/>
    <property type="molecule type" value="Genomic_DNA"/>
</dbReference>
<dbReference type="RefSeq" id="WP_243494079.1">
    <property type="nucleotide sequence ID" value="NZ_CP063361.1"/>
</dbReference>
<reference evidence="1 2" key="1">
    <citation type="submission" date="2020-10" db="EMBL/GenBank/DDBJ databases">
        <title>Genome analysis of Massilia species.</title>
        <authorList>
            <person name="Jung D.-H."/>
        </authorList>
    </citation>
    <scope>NUCLEOTIDE SEQUENCE [LARGE SCALE GENOMIC DNA]</scope>
    <source>
        <strain evidence="2">sipir</strain>
    </source>
</reference>
<keyword evidence="2" id="KW-1185">Reference proteome</keyword>
<evidence type="ECO:0000313" key="1">
    <source>
        <dbReference type="EMBL" id="UOD33068.1"/>
    </source>
</evidence>